<dbReference type="Proteomes" id="UP001497516">
    <property type="component" value="Chromosome 1"/>
</dbReference>
<accession>A0AAV2CE23</accession>
<dbReference type="AlphaFoldDB" id="A0AAV2CE23"/>
<sequence length="133" mass="15320">MDGGVPASSEDDATRSPSPTRRVQETTRVGGCERLQVENWGLVMRVNRSNGMGTKLPFENPLILHSNVMWEKECMGNFIPCMGRRNEERVAGVGVVQVPEPNWKRHKRDRFRRESTLFVVINTWERFFFIDPG</sequence>
<gene>
    <name evidence="2" type="ORF">LTRI10_LOCUS2550</name>
</gene>
<evidence type="ECO:0000256" key="1">
    <source>
        <dbReference type="SAM" id="MobiDB-lite"/>
    </source>
</evidence>
<name>A0AAV2CE23_9ROSI</name>
<reference evidence="2 3" key="1">
    <citation type="submission" date="2024-04" db="EMBL/GenBank/DDBJ databases">
        <authorList>
            <person name="Fracassetti M."/>
        </authorList>
    </citation>
    <scope>NUCLEOTIDE SEQUENCE [LARGE SCALE GENOMIC DNA]</scope>
</reference>
<feature type="region of interest" description="Disordered" evidence="1">
    <location>
        <begin position="1"/>
        <end position="27"/>
    </location>
</feature>
<evidence type="ECO:0000313" key="2">
    <source>
        <dbReference type="EMBL" id="CAL1354759.1"/>
    </source>
</evidence>
<dbReference type="EMBL" id="OZ034813">
    <property type="protein sequence ID" value="CAL1354759.1"/>
    <property type="molecule type" value="Genomic_DNA"/>
</dbReference>
<organism evidence="2 3">
    <name type="scientific">Linum trigynum</name>
    <dbReference type="NCBI Taxonomy" id="586398"/>
    <lineage>
        <taxon>Eukaryota</taxon>
        <taxon>Viridiplantae</taxon>
        <taxon>Streptophyta</taxon>
        <taxon>Embryophyta</taxon>
        <taxon>Tracheophyta</taxon>
        <taxon>Spermatophyta</taxon>
        <taxon>Magnoliopsida</taxon>
        <taxon>eudicotyledons</taxon>
        <taxon>Gunneridae</taxon>
        <taxon>Pentapetalae</taxon>
        <taxon>rosids</taxon>
        <taxon>fabids</taxon>
        <taxon>Malpighiales</taxon>
        <taxon>Linaceae</taxon>
        <taxon>Linum</taxon>
    </lineage>
</organism>
<protein>
    <submittedName>
        <fullName evidence="2">Uncharacterized protein</fullName>
    </submittedName>
</protein>
<keyword evidence="3" id="KW-1185">Reference proteome</keyword>
<proteinExistence type="predicted"/>
<evidence type="ECO:0000313" key="3">
    <source>
        <dbReference type="Proteomes" id="UP001497516"/>
    </source>
</evidence>